<accession>A0A857JL37</accession>
<protein>
    <recommendedName>
        <fullName evidence="4">DUF2970 domain-containing protein</fullName>
    </recommendedName>
</protein>
<proteinExistence type="predicted"/>
<dbReference type="KEGG" id="pmes:FX988_01922"/>
<gene>
    <name evidence="2" type="ORF">FX988_01922</name>
</gene>
<organism evidence="2 3">
    <name type="scientific">Paraglaciecola mesophila</name>
    <dbReference type="NCBI Taxonomy" id="197222"/>
    <lineage>
        <taxon>Bacteria</taxon>
        <taxon>Pseudomonadati</taxon>
        <taxon>Pseudomonadota</taxon>
        <taxon>Gammaproteobacteria</taxon>
        <taxon>Alteromonadales</taxon>
        <taxon>Alteromonadaceae</taxon>
        <taxon>Paraglaciecola</taxon>
    </lineage>
</organism>
<keyword evidence="3" id="KW-1185">Reference proteome</keyword>
<keyword evidence="1" id="KW-0812">Transmembrane</keyword>
<sequence length="65" mass="7031">MDNAKNGLWDVFKSVAASVFGVQSSANRERDFQQQSFVPYLVVGVVFVVALVMSLVLIVSAVLPS</sequence>
<dbReference type="Pfam" id="PF11174">
    <property type="entry name" value="DUF2970"/>
    <property type="match status" value="1"/>
</dbReference>
<evidence type="ECO:0008006" key="4">
    <source>
        <dbReference type="Google" id="ProtNLM"/>
    </source>
</evidence>
<keyword evidence="1" id="KW-1133">Transmembrane helix</keyword>
<dbReference type="EMBL" id="CP047656">
    <property type="protein sequence ID" value="QHJ11687.1"/>
    <property type="molecule type" value="Genomic_DNA"/>
</dbReference>
<dbReference type="Proteomes" id="UP000464524">
    <property type="component" value="Chromosome"/>
</dbReference>
<feature type="transmembrane region" description="Helical" evidence="1">
    <location>
        <begin position="37"/>
        <end position="63"/>
    </location>
</feature>
<dbReference type="OrthoDB" id="5625885at2"/>
<evidence type="ECO:0000256" key="1">
    <source>
        <dbReference type="SAM" id="Phobius"/>
    </source>
</evidence>
<dbReference type="InterPro" id="IPR021344">
    <property type="entry name" value="DUF2970"/>
</dbReference>
<keyword evidence="1" id="KW-0472">Membrane</keyword>
<evidence type="ECO:0000313" key="2">
    <source>
        <dbReference type="EMBL" id="QHJ11687.1"/>
    </source>
</evidence>
<dbReference type="AlphaFoldDB" id="A0A857JL37"/>
<reference evidence="2 3" key="1">
    <citation type="submission" date="2019-12" db="EMBL/GenBank/DDBJ databases">
        <title>Genome sequencing and assembly of endphytes of Porphyra tenera.</title>
        <authorList>
            <person name="Park J.M."/>
            <person name="Shin R."/>
            <person name="Jo S.H."/>
        </authorList>
    </citation>
    <scope>NUCLEOTIDE SEQUENCE [LARGE SCALE GENOMIC DNA]</scope>
    <source>
        <strain evidence="2 3">GPM4</strain>
    </source>
</reference>
<evidence type="ECO:0000313" key="3">
    <source>
        <dbReference type="Proteomes" id="UP000464524"/>
    </source>
</evidence>
<dbReference type="RefSeq" id="WP_160179458.1">
    <property type="nucleotide sequence ID" value="NZ_CP047656.1"/>
</dbReference>
<name>A0A857JL37_9ALTE</name>